<gene>
    <name evidence="7" type="primary">Angpt4</name>
    <name evidence="7" type="ORF">Anas_13115</name>
</gene>
<dbReference type="PANTHER" id="PTHR47221:SF5">
    <property type="entry name" value="FIBRINOGEN C-TERMINAL DOMAIN-CONTAINING PROTEIN"/>
    <property type="match status" value="1"/>
</dbReference>
<dbReference type="NCBIfam" id="NF040941">
    <property type="entry name" value="GGGWT_bact"/>
    <property type="match status" value="1"/>
</dbReference>
<evidence type="ECO:0000256" key="3">
    <source>
        <dbReference type="ARBA" id="ARBA00023157"/>
    </source>
</evidence>
<evidence type="ECO:0000256" key="5">
    <source>
        <dbReference type="SAM" id="SignalP"/>
    </source>
</evidence>
<feature type="signal peptide" evidence="5">
    <location>
        <begin position="1"/>
        <end position="21"/>
    </location>
</feature>
<dbReference type="InterPro" id="IPR036056">
    <property type="entry name" value="Fibrinogen-like_C"/>
</dbReference>
<keyword evidence="3" id="KW-1015">Disulfide bond</keyword>
<feature type="domain" description="Fibrinogen C-terminal" evidence="6">
    <location>
        <begin position="47"/>
        <end position="127"/>
    </location>
</feature>
<comment type="caution">
    <text evidence="7">The sequence shown here is derived from an EMBL/GenBank/DDBJ whole genome shotgun (WGS) entry which is preliminary data.</text>
</comment>
<dbReference type="Proteomes" id="UP000326759">
    <property type="component" value="Unassembled WGS sequence"/>
</dbReference>
<organism evidence="7 8">
    <name type="scientific">Armadillidium nasatum</name>
    <dbReference type="NCBI Taxonomy" id="96803"/>
    <lineage>
        <taxon>Eukaryota</taxon>
        <taxon>Metazoa</taxon>
        <taxon>Ecdysozoa</taxon>
        <taxon>Arthropoda</taxon>
        <taxon>Crustacea</taxon>
        <taxon>Multicrustacea</taxon>
        <taxon>Malacostraca</taxon>
        <taxon>Eumalacostraca</taxon>
        <taxon>Peracarida</taxon>
        <taxon>Isopoda</taxon>
        <taxon>Oniscidea</taxon>
        <taxon>Crinocheta</taxon>
        <taxon>Armadillidiidae</taxon>
        <taxon>Armadillidium</taxon>
    </lineage>
</organism>
<reference evidence="7 8" key="1">
    <citation type="journal article" date="2019" name="PLoS Biol.">
        <title>Sex chromosomes control vertical transmission of feminizing Wolbachia symbionts in an isopod.</title>
        <authorList>
            <person name="Becking T."/>
            <person name="Chebbi M.A."/>
            <person name="Giraud I."/>
            <person name="Moumen B."/>
            <person name="Laverre T."/>
            <person name="Caubet Y."/>
            <person name="Peccoud J."/>
            <person name="Gilbert C."/>
            <person name="Cordaux R."/>
        </authorList>
    </citation>
    <scope>NUCLEOTIDE SEQUENCE [LARGE SCALE GENOMIC DNA]</scope>
    <source>
        <strain evidence="7">ANa2</strain>
        <tissue evidence="7">Whole body excluding digestive tract and cuticle</tissue>
    </source>
</reference>
<proteinExistence type="predicted"/>
<dbReference type="SUPFAM" id="SSF56496">
    <property type="entry name" value="Fibrinogen C-terminal domain-like"/>
    <property type="match status" value="1"/>
</dbReference>
<dbReference type="OrthoDB" id="10072423at2759"/>
<protein>
    <submittedName>
        <fullName evidence="7">Angiopoietin-4</fullName>
    </submittedName>
</protein>
<evidence type="ECO:0000256" key="2">
    <source>
        <dbReference type="ARBA" id="ARBA00022525"/>
    </source>
</evidence>
<dbReference type="EMBL" id="SEYY01004706">
    <property type="protein sequence ID" value="KAB7503675.1"/>
    <property type="molecule type" value="Genomic_DNA"/>
</dbReference>
<keyword evidence="8" id="KW-1185">Reference proteome</keyword>
<dbReference type="GO" id="GO:0034116">
    <property type="term" value="P:positive regulation of heterotypic cell-cell adhesion"/>
    <property type="evidence" value="ECO:0007669"/>
    <property type="project" value="TreeGrafter"/>
</dbReference>
<evidence type="ECO:0000256" key="4">
    <source>
        <dbReference type="ARBA" id="ARBA00023180"/>
    </source>
</evidence>
<evidence type="ECO:0000313" key="7">
    <source>
        <dbReference type="EMBL" id="KAB7503675.1"/>
    </source>
</evidence>
<dbReference type="Gene3D" id="3.90.215.10">
    <property type="entry name" value="Gamma Fibrinogen, chain A, domain 1"/>
    <property type="match status" value="1"/>
</dbReference>
<dbReference type="GO" id="GO:0030674">
    <property type="term" value="F:protein-macromolecule adaptor activity"/>
    <property type="evidence" value="ECO:0007669"/>
    <property type="project" value="TreeGrafter"/>
</dbReference>
<dbReference type="InterPro" id="IPR037579">
    <property type="entry name" value="FIB_ANG-like"/>
</dbReference>
<keyword evidence="2" id="KW-0964">Secreted</keyword>
<dbReference type="AlphaFoldDB" id="A0A5N5TEX4"/>
<evidence type="ECO:0000256" key="1">
    <source>
        <dbReference type="ARBA" id="ARBA00004613"/>
    </source>
</evidence>
<dbReference type="InterPro" id="IPR014716">
    <property type="entry name" value="Fibrinogen_a/b/g_C_1"/>
</dbReference>
<comment type="subcellular location">
    <subcellularLocation>
        <location evidence="1">Secreted</location>
    </subcellularLocation>
</comment>
<dbReference type="GO" id="GO:0005577">
    <property type="term" value="C:fibrinogen complex"/>
    <property type="evidence" value="ECO:0007669"/>
    <property type="project" value="TreeGrafter"/>
</dbReference>
<dbReference type="Pfam" id="PF00147">
    <property type="entry name" value="Fibrinogen_C"/>
    <property type="match status" value="1"/>
</dbReference>
<name>A0A5N5TEX4_9CRUS</name>
<sequence length="127" mass="14795">MLILNIVIFGFSSSCVSKALSVCERYSVPAQNEFQFSQTNEYLEYLKLEETFPKNCAEIQKMGDNENGIRKIFLNKCCTKKTINVLCDQKTDGGGWTVLQQRKDIPNRENFYRKWTEYKLGFGNLKR</sequence>
<feature type="chain" id="PRO_5024337245" evidence="5">
    <location>
        <begin position="22"/>
        <end position="127"/>
    </location>
</feature>
<accession>A0A5N5TEX4</accession>
<evidence type="ECO:0000259" key="6">
    <source>
        <dbReference type="PROSITE" id="PS51406"/>
    </source>
</evidence>
<dbReference type="GO" id="GO:0005201">
    <property type="term" value="F:extracellular matrix structural constituent"/>
    <property type="evidence" value="ECO:0007669"/>
    <property type="project" value="TreeGrafter"/>
</dbReference>
<evidence type="ECO:0000313" key="8">
    <source>
        <dbReference type="Proteomes" id="UP000326759"/>
    </source>
</evidence>
<dbReference type="InterPro" id="IPR002181">
    <property type="entry name" value="Fibrinogen_a/b/g_C_dom"/>
</dbReference>
<keyword evidence="5" id="KW-0732">Signal</keyword>
<keyword evidence="4" id="KW-0325">Glycoprotein</keyword>
<dbReference type="PROSITE" id="PS51406">
    <property type="entry name" value="FIBRINOGEN_C_2"/>
    <property type="match status" value="1"/>
</dbReference>
<dbReference type="PANTHER" id="PTHR47221">
    <property type="entry name" value="FIBRINOGEN ALPHA CHAIN"/>
    <property type="match status" value="1"/>
</dbReference>